<accession>A0A101M0Q1</accession>
<reference evidence="1" key="1">
    <citation type="journal article" date="2015" name="Genome Biol. Evol.">
        <title>Organellar Genomes of White Spruce (Picea glauca): Assembly and Annotation.</title>
        <authorList>
            <person name="Jackman S.D."/>
            <person name="Warren R.L."/>
            <person name="Gibb E.A."/>
            <person name="Vandervalk B.P."/>
            <person name="Mohamadi H."/>
            <person name="Chu J."/>
            <person name="Raymond A."/>
            <person name="Pleasance S."/>
            <person name="Coope R."/>
            <person name="Wildung M.R."/>
            <person name="Ritland C.E."/>
            <person name="Bousquet J."/>
            <person name="Jones S.J."/>
            <person name="Bohlmann J."/>
            <person name="Birol I."/>
        </authorList>
    </citation>
    <scope>NUCLEOTIDE SEQUENCE [LARGE SCALE GENOMIC DNA]</scope>
    <source>
        <tissue evidence="1">Flushing bud</tissue>
    </source>
</reference>
<proteinExistence type="predicted"/>
<protein>
    <submittedName>
        <fullName evidence="1">Uncharacterized protein</fullName>
    </submittedName>
</protein>
<keyword evidence="1" id="KW-0496">Mitochondrion</keyword>
<name>A0A101M0Q1_PICGL</name>
<gene>
    <name evidence="1" type="ORF">ABT39_MTgene4175</name>
</gene>
<sequence>MLLDLPHMDLLLRPLPLPLSLLPFPLLAVCGTYDVHYKAHINSLGIPPP</sequence>
<evidence type="ECO:0000313" key="1">
    <source>
        <dbReference type="EMBL" id="KUM48839.1"/>
    </source>
</evidence>
<dbReference type="AlphaFoldDB" id="A0A101M0Q1"/>
<dbReference type="EMBL" id="LKAM01000004">
    <property type="protein sequence ID" value="KUM48839.1"/>
    <property type="molecule type" value="Genomic_DNA"/>
</dbReference>
<geneLocation type="mitochondrion" evidence="1"/>
<organism evidence="1">
    <name type="scientific">Picea glauca</name>
    <name type="common">White spruce</name>
    <name type="synonym">Pinus glauca</name>
    <dbReference type="NCBI Taxonomy" id="3330"/>
    <lineage>
        <taxon>Eukaryota</taxon>
        <taxon>Viridiplantae</taxon>
        <taxon>Streptophyta</taxon>
        <taxon>Embryophyta</taxon>
        <taxon>Tracheophyta</taxon>
        <taxon>Spermatophyta</taxon>
        <taxon>Pinopsida</taxon>
        <taxon>Pinidae</taxon>
        <taxon>Conifers I</taxon>
        <taxon>Pinales</taxon>
        <taxon>Pinaceae</taxon>
        <taxon>Picea</taxon>
    </lineage>
</organism>
<comment type="caution">
    <text evidence="1">The sequence shown here is derived from an EMBL/GenBank/DDBJ whole genome shotgun (WGS) entry which is preliminary data.</text>
</comment>